<evidence type="ECO:0000313" key="2">
    <source>
        <dbReference type="EMBL" id="RNL56438.1"/>
    </source>
</evidence>
<dbReference type="OrthoDB" id="1003442at2"/>
<dbReference type="InterPro" id="IPR041657">
    <property type="entry name" value="HTH_17"/>
</dbReference>
<gene>
    <name evidence="2" type="ORF">D7004_00690</name>
</gene>
<dbReference type="EMBL" id="RBEE01000002">
    <property type="protein sequence ID" value="RNL56438.1"/>
    <property type="molecule type" value="Genomic_DNA"/>
</dbReference>
<dbReference type="RefSeq" id="WP_123203953.1">
    <property type="nucleotide sequence ID" value="NZ_RBEE01000002.1"/>
</dbReference>
<keyword evidence="3" id="KW-1185">Reference proteome</keyword>
<sequence>MSSNIQLVKICDFCGSSFIAQTTVTRYCQKICNNRHYKQLARNKKIEKSNVETKEKIQSKPLIILGSDKLFFSIAECSQLLKISRTTLWRLIKDGRLKVTRLGSRVIISKEQIYELFKQ</sequence>
<name>A0A3N0C1V2_9SPHI</name>
<accession>A0A3N0C1V2</accession>
<reference evidence="2 3" key="1">
    <citation type="submission" date="2018-10" db="EMBL/GenBank/DDBJ databases">
        <title>Genome sequencing of Pedobacter jejuensis TNB23.</title>
        <authorList>
            <person name="Cho Y.-J."/>
            <person name="Cho A."/>
            <person name="Kim O.-S."/>
        </authorList>
    </citation>
    <scope>NUCLEOTIDE SEQUENCE [LARGE SCALE GENOMIC DNA]</scope>
    <source>
        <strain evidence="2 3">TNB23</strain>
    </source>
</reference>
<evidence type="ECO:0000313" key="3">
    <source>
        <dbReference type="Proteomes" id="UP000274046"/>
    </source>
</evidence>
<comment type="caution">
    <text evidence="2">The sequence shown here is derived from an EMBL/GenBank/DDBJ whole genome shotgun (WGS) entry which is preliminary data.</text>
</comment>
<dbReference type="AlphaFoldDB" id="A0A3N0C1V2"/>
<proteinExistence type="predicted"/>
<dbReference type="Proteomes" id="UP000274046">
    <property type="component" value="Unassembled WGS sequence"/>
</dbReference>
<dbReference type="InterPro" id="IPR010093">
    <property type="entry name" value="SinI_DNA-bd"/>
</dbReference>
<dbReference type="GO" id="GO:0003677">
    <property type="term" value="F:DNA binding"/>
    <property type="evidence" value="ECO:0007669"/>
    <property type="project" value="UniProtKB-KW"/>
</dbReference>
<dbReference type="Pfam" id="PF12728">
    <property type="entry name" value="HTH_17"/>
    <property type="match status" value="1"/>
</dbReference>
<dbReference type="NCBIfam" id="TIGR01764">
    <property type="entry name" value="excise"/>
    <property type="match status" value="1"/>
</dbReference>
<keyword evidence="2" id="KW-0238">DNA-binding</keyword>
<feature type="domain" description="Helix-turn-helix" evidence="1">
    <location>
        <begin position="72"/>
        <end position="116"/>
    </location>
</feature>
<evidence type="ECO:0000259" key="1">
    <source>
        <dbReference type="Pfam" id="PF12728"/>
    </source>
</evidence>
<protein>
    <submittedName>
        <fullName evidence="2">DNA-binding protein</fullName>
    </submittedName>
</protein>
<organism evidence="2 3">
    <name type="scientific">Pedobacter jejuensis</name>
    <dbReference type="NCBI Taxonomy" id="1268550"/>
    <lineage>
        <taxon>Bacteria</taxon>
        <taxon>Pseudomonadati</taxon>
        <taxon>Bacteroidota</taxon>
        <taxon>Sphingobacteriia</taxon>
        <taxon>Sphingobacteriales</taxon>
        <taxon>Sphingobacteriaceae</taxon>
        <taxon>Pedobacter</taxon>
    </lineage>
</organism>